<dbReference type="GO" id="GO:0004722">
    <property type="term" value="F:protein serine/threonine phosphatase activity"/>
    <property type="evidence" value="ECO:0007669"/>
    <property type="project" value="UniProtKB-EC"/>
</dbReference>
<dbReference type="Pfam" id="PF00149">
    <property type="entry name" value="Metallophos"/>
    <property type="match status" value="1"/>
</dbReference>
<dbReference type="InterPro" id="IPR006186">
    <property type="entry name" value="Ser/Thr-sp_prot-phosphatase"/>
</dbReference>
<dbReference type="EMBL" id="MIGC01002060">
    <property type="protein sequence ID" value="PHJ21740.1"/>
    <property type="molecule type" value="Genomic_DNA"/>
</dbReference>
<name>A0A2C6KMN8_9APIC</name>
<reference evidence="7 8" key="1">
    <citation type="journal article" date="2017" name="Int. J. Parasitol.">
        <title>The genome of the protozoan parasite Cystoisospora suis and a reverse vaccinology approach to identify vaccine candidates.</title>
        <authorList>
            <person name="Palmieri N."/>
            <person name="Shrestha A."/>
            <person name="Ruttkowski B."/>
            <person name="Beck T."/>
            <person name="Vogl C."/>
            <person name="Tomley F."/>
            <person name="Blake D.P."/>
            <person name="Joachim A."/>
        </authorList>
    </citation>
    <scope>NUCLEOTIDE SEQUENCE [LARGE SCALE GENOMIC DNA]</scope>
    <source>
        <strain evidence="7 8">Wien I</strain>
    </source>
</reference>
<keyword evidence="2 4" id="KW-0378">Hydrolase</keyword>
<feature type="domain" description="Serine/threonine specific protein phosphatases" evidence="6">
    <location>
        <begin position="161"/>
        <end position="166"/>
    </location>
</feature>
<keyword evidence="3" id="KW-0464">Manganese</keyword>
<comment type="caution">
    <text evidence="7">The sequence shown here is derived from an EMBL/GenBank/DDBJ whole genome shotgun (WGS) entry which is preliminary data.</text>
</comment>
<evidence type="ECO:0000256" key="3">
    <source>
        <dbReference type="ARBA" id="ARBA00023211"/>
    </source>
</evidence>
<feature type="region of interest" description="Disordered" evidence="5">
    <location>
        <begin position="1"/>
        <end position="20"/>
    </location>
</feature>
<evidence type="ECO:0000256" key="2">
    <source>
        <dbReference type="ARBA" id="ARBA00022801"/>
    </source>
</evidence>
<protein>
    <recommendedName>
        <fullName evidence="4">Serine/threonine-protein phosphatase</fullName>
        <ecNumber evidence="4">3.1.3.16</ecNumber>
    </recommendedName>
</protein>
<evidence type="ECO:0000313" key="8">
    <source>
        <dbReference type="Proteomes" id="UP000221165"/>
    </source>
</evidence>
<comment type="similarity">
    <text evidence="4">Belongs to the PPP phosphatase family.</text>
</comment>
<organism evidence="7 8">
    <name type="scientific">Cystoisospora suis</name>
    <dbReference type="NCBI Taxonomy" id="483139"/>
    <lineage>
        <taxon>Eukaryota</taxon>
        <taxon>Sar</taxon>
        <taxon>Alveolata</taxon>
        <taxon>Apicomplexa</taxon>
        <taxon>Conoidasida</taxon>
        <taxon>Coccidia</taxon>
        <taxon>Eucoccidiorida</taxon>
        <taxon>Eimeriorina</taxon>
        <taxon>Sarcocystidae</taxon>
        <taxon>Cystoisospora</taxon>
    </lineage>
</organism>
<evidence type="ECO:0000256" key="1">
    <source>
        <dbReference type="ARBA" id="ARBA00022723"/>
    </source>
</evidence>
<dbReference type="GO" id="GO:0046872">
    <property type="term" value="F:metal ion binding"/>
    <property type="evidence" value="ECO:0007669"/>
    <property type="project" value="UniProtKB-KW"/>
</dbReference>
<feature type="non-terminal residue" evidence="7">
    <location>
        <position position="195"/>
    </location>
</feature>
<gene>
    <name evidence="7" type="ORF">CSUI_004416</name>
</gene>
<dbReference type="Proteomes" id="UP000221165">
    <property type="component" value="Unassembled WGS sequence"/>
</dbReference>
<dbReference type="InterPro" id="IPR047129">
    <property type="entry name" value="PPA2-like"/>
</dbReference>
<accession>A0A2C6KMN8</accession>
<dbReference type="EC" id="3.1.3.16" evidence="4"/>
<dbReference type="PANTHER" id="PTHR45619">
    <property type="entry name" value="SERINE/THREONINE-PROTEIN PHOSPHATASE PP2A-RELATED"/>
    <property type="match status" value="1"/>
</dbReference>
<dbReference type="GeneID" id="94427818"/>
<dbReference type="VEuPathDB" id="ToxoDB:CSUI_004416"/>
<keyword evidence="1" id="KW-0479">Metal-binding</keyword>
<dbReference type="SUPFAM" id="SSF56300">
    <property type="entry name" value="Metallo-dependent phosphatases"/>
    <property type="match status" value="1"/>
</dbReference>
<sequence length="195" mass="21813">MASGGDSHQQDDEKGTSSGRLASTACGDGCIPFKIPADLPVSEFPQHYLSHNDLIALDQQMAKLFKCEQLSETEVQKLCSLLRDILIQEGNIQAVQTPVTVVGDIHGQFHDLLEIFKCAGTCPSVNFLFLGDYVDRGFNSVESVSLVFLLKVRYRHRVTLIRGNHESRQITQVYGFYDECLRKYGNATVWSYFTG</sequence>
<dbReference type="SMART" id="SM00156">
    <property type="entry name" value="PP2Ac"/>
    <property type="match status" value="1"/>
</dbReference>
<evidence type="ECO:0000259" key="6">
    <source>
        <dbReference type="PROSITE" id="PS00125"/>
    </source>
</evidence>
<dbReference type="Gene3D" id="3.60.21.10">
    <property type="match status" value="1"/>
</dbReference>
<dbReference type="PRINTS" id="PR00114">
    <property type="entry name" value="STPHPHTASE"/>
</dbReference>
<evidence type="ECO:0000256" key="5">
    <source>
        <dbReference type="SAM" id="MobiDB-lite"/>
    </source>
</evidence>
<proteinExistence type="inferred from homology"/>
<dbReference type="AlphaFoldDB" id="A0A2C6KMN8"/>
<evidence type="ECO:0000313" key="7">
    <source>
        <dbReference type="EMBL" id="PHJ21740.1"/>
    </source>
</evidence>
<comment type="catalytic activity">
    <reaction evidence="4">
        <text>O-phospho-L-threonyl-[protein] + H2O = L-threonyl-[protein] + phosphate</text>
        <dbReference type="Rhea" id="RHEA:47004"/>
        <dbReference type="Rhea" id="RHEA-COMP:11060"/>
        <dbReference type="Rhea" id="RHEA-COMP:11605"/>
        <dbReference type="ChEBI" id="CHEBI:15377"/>
        <dbReference type="ChEBI" id="CHEBI:30013"/>
        <dbReference type="ChEBI" id="CHEBI:43474"/>
        <dbReference type="ChEBI" id="CHEBI:61977"/>
        <dbReference type="EC" id="3.1.3.16"/>
    </reaction>
</comment>
<dbReference type="InterPro" id="IPR029052">
    <property type="entry name" value="Metallo-depent_PP-like"/>
</dbReference>
<evidence type="ECO:0000256" key="4">
    <source>
        <dbReference type="RuleBase" id="RU004273"/>
    </source>
</evidence>
<keyword evidence="8" id="KW-1185">Reference proteome</keyword>
<dbReference type="OrthoDB" id="1930084at2759"/>
<dbReference type="InterPro" id="IPR004843">
    <property type="entry name" value="Calcineurin-like_PHP"/>
</dbReference>
<dbReference type="RefSeq" id="XP_067923420.1">
    <property type="nucleotide sequence ID" value="XM_068064607.1"/>
</dbReference>
<dbReference type="PROSITE" id="PS00125">
    <property type="entry name" value="SER_THR_PHOSPHATASE"/>
    <property type="match status" value="1"/>
</dbReference>